<proteinExistence type="inferred from homology"/>
<dbReference type="CDD" id="cd03108">
    <property type="entry name" value="AdSS"/>
    <property type="match status" value="1"/>
</dbReference>
<keyword evidence="13" id="KW-1185">Reference proteome</keyword>
<evidence type="ECO:0000256" key="4">
    <source>
        <dbReference type="ARBA" id="ARBA00022741"/>
    </source>
</evidence>
<feature type="binding site" evidence="9">
    <location>
        <position position="231"/>
    </location>
    <ligand>
        <name>IMP</name>
        <dbReference type="ChEBI" id="CHEBI:58053"/>
        <note>ligand shared between dimeric partners</note>
    </ligand>
</feature>
<dbReference type="InterPro" id="IPR042109">
    <property type="entry name" value="Adenylosuccinate_synth_dom1"/>
</dbReference>
<evidence type="ECO:0000313" key="12">
    <source>
        <dbReference type="EMBL" id="KAK3286168.1"/>
    </source>
</evidence>
<dbReference type="InterPro" id="IPR001114">
    <property type="entry name" value="Adenylosuccinate_synthetase"/>
</dbReference>
<dbReference type="PROSITE" id="PS01266">
    <property type="entry name" value="ADENYLOSUCCIN_SYN_1"/>
    <property type="match status" value="1"/>
</dbReference>
<feature type="active site" evidence="10">
    <location>
        <position position="228"/>
    </location>
</feature>
<sequence length="510" mass="55572">MNMANVGAIRPVKIFVTDIATGRPRSAFHGTHAPAKSAPLPLQRLAGEIRISDRRRTGLKSSASRNVKLTCRAASGAAEAEDQYSDLQQVVAVLGSQWGDEGKGKLVDIIAQKYDVICRCQGGANAGHTIYDETGKKYALHQVPSGILNRKSTCLIGHGTVVHLPSLFEEIEKLEASGVSCEGRLLLSDRAHLLFDLHREADGLREEELAGNKIGTTKRGIGPAYASKANRVGVRVNELRKPDLLRERLEVLFDDTKKRFPSFEGDLDAELERYAELAARVDPFICDTVEYVNKAFKEGKLILVEGANATMLDIDFGTYPFVTSSNPSIGGVVAGLGLAPNKFGDLIGVAKAYTTRVGAGPYPTELFGDLAEDIRSVGFEYGTTTGRPRRCGWLDIVALNYATQINGYTCLNLTKLDCLDALDEVEIGVGYKDPDGNVINYFPADVDYLSSLEAVYETMPGWKEDISKIRTYDELPANAKTYISRVEELTGLPCKYIGVGPGRDAMIVQQ</sequence>
<feature type="binding site" evidence="9">
    <location>
        <begin position="100"/>
        <end position="103"/>
    </location>
    <ligand>
        <name>IMP</name>
        <dbReference type="ChEBI" id="CHEBI:58053"/>
    </ligand>
</feature>
<feature type="active site" description="Proton acceptor" evidence="9">
    <location>
        <position position="100"/>
    </location>
</feature>
<keyword evidence="3 9" id="KW-0479">Metal-binding</keyword>
<feature type="binding site" evidence="9">
    <location>
        <position position="323"/>
    </location>
    <ligand>
        <name>IMP</name>
        <dbReference type="ChEBI" id="CHEBI:58053"/>
    </ligand>
</feature>
<name>A0AAE0GXU9_9CHLO</name>
<feature type="binding site" evidence="9">
    <location>
        <position position="389"/>
    </location>
    <ligand>
        <name>GTP</name>
        <dbReference type="ChEBI" id="CHEBI:37565"/>
    </ligand>
</feature>
<organism evidence="12 13">
    <name type="scientific">Cymbomonas tetramitiformis</name>
    <dbReference type="NCBI Taxonomy" id="36881"/>
    <lineage>
        <taxon>Eukaryota</taxon>
        <taxon>Viridiplantae</taxon>
        <taxon>Chlorophyta</taxon>
        <taxon>Pyramimonadophyceae</taxon>
        <taxon>Pyramimonadales</taxon>
        <taxon>Pyramimonadaceae</taxon>
        <taxon>Cymbomonas</taxon>
    </lineage>
</organism>
<comment type="pathway">
    <text evidence="9 11">Purine metabolism; AMP biosynthesis via de novo pathway; AMP from IMP: step 1/2.</text>
</comment>
<dbReference type="FunFam" id="1.10.300.10:FF:000002">
    <property type="entry name" value="Adenylosuccinate synthetase, chloroplastic"/>
    <property type="match status" value="1"/>
</dbReference>
<keyword evidence="6 9" id="KW-0460">Magnesium</keyword>
<feature type="binding site" evidence="9">
    <location>
        <position position="217"/>
    </location>
    <ligand>
        <name>IMP</name>
        <dbReference type="ChEBI" id="CHEBI:58053"/>
    </ligand>
</feature>
<evidence type="ECO:0000256" key="8">
    <source>
        <dbReference type="ARBA" id="ARBA00050432"/>
    </source>
</evidence>
<reference evidence="12 13" key="1">
    <citation type="journal article" date="2015" name="Genome Biol. Evol.">
        <title>Comparative Genomics of a Bacterivorous Green Alga Reveals Evolutionary Causalities and Consequences of Phago-Mixotrophic Mode of Nutrition.</title>
        <authorList>
            <person name="Burns J.A."/>
            <person name="Paasch A."/>
            <person name="Narechania A."/>
            <person name="Kim E."/>
        </authorList>
    </citation>
    <scope>NUCLEOTIDE SEQUENCE [LARGE SCALE GENOMIC DNA]</scope>
    <source>
        <strain evidence="12 13">PLY_AMNH</strain>
    </source>
</reference>
<dbReference type="InterPro" id="IPR042111">
    <property type="entry name" value="Adenylosuccinate_synth_dom3"/>
</dbReference>
<evidence type="ECO:0000256" key="11">
    <source>
        <dbReference type="RuleBase" id="RU000520"/>
    </source>
</evidence>
<comment type="subcellular location">
    <subcellularLocation>
        <location evidence="9">Plastid</location>
        <location evidence="9">Chloroplast</location>
    </subcellularLocation>
</comment>
<comment type="function">
    <text evidence="11">Plays an important role in the de novo pathway of purine nucleotide biosynthesis.</text>
</comment>
<feature type="binding site" evidence="9">
    <location>
        <begin position="383"/>
        <end position="389"/>
    </location>
    <ligand>
        <name>substrate</name>
    </ligand>
</feature>
<evidence type="ECO:0000256" key="1">
    <source>
        <dbReference type="ARBA" id="ARBA00011738"/>
    </source>
</evidence>
<dbReference type="GO" id="GO:0000287">
    <property type="term" value="F:magnesium ion binding"/>
    <property type="evidence" value="ECO:0007669"/>
    <property type="project" value="UniProtKB-UniRule"/>
</dbReference>
<feature type="binding site" evidence="9">
    <location>
        <begin position="127"/>
        <end position="129"/>
    </location>
    <ligand>
        <name>GTP</name>
        <dbReference type="ChEBI" id="CHEBI:37565"/>
    </ligand>
</feature>
<dbReference type="InterPro" id="IPR033128">
    <property type="entry name" value="Adenylosuccin_syn_Lys_AS"/>
</dbReference>
<evidence type="ECO:0000256" key="2">
    <source>
        <dbReference type="ARBA" id="ARBA00022598"/>
    </source>
</evidence>
<comment type="subunit">
    <text evidence="1 9">Homodimer.</text>
</comment>
<evidence type="ECO:0000256" key="6">
    <source>
        <dbReference type="ARBA" id="ARBA00022842"/>
    </source>
</evidence>
<dbReference type="Pfam" id="PF00709">
    <property type="entry name" value="Adenylsucc_synt"/>
    <property type="match status" value="1"/>
</dbReference>
<evidence type="ECO:0000256" key="5">
    <source>
        <dbReference type="ARBA" id="ARBA00022755"/>
    </source>
</evidence>
<dbReference type="FunFam" id="3.90.170.10:FF:000001">
    <property type="entry name" value="Adenylosuccinate synthetase"/>
    <property type="match status" value="1"/>
</dbReference>
<dbReference type="HAMAP" id="MF_00011">
    <property type="entry name" value="Adenylosucc_synth"/>
    <property type="match status" value="1"/>
</dbReference>
<comment type="similarity">
    <text evidence="9 11">Belongs to the adenylosuccinate synthetase family.</text>
</comment>
<dbReference type="Gene3D" id="1.10.300.10">
    <property type="entry name" value="Adenylosuccinate Synthetase, subunit A, domain 2"/>
    <property type="match status" value="1"/>
</dbReference>
<dbReference type="GO" id="GO:0005525">
    <property type="term" value="F:GTP binding"/>
    <property type="evidence" value="ECO:0007669"/>
    <property type="project" value="UniProtKB-UniRule"/>
</dbReference>
<dbReference type="PROSITE" id="PS00513">
    <property type="entry name" value="ADENYLOSUCCIN_SYN_2"/>
    <property type="match status" value="1"/>
</dbReference>
<dbReference type="PANTHER" id="PTHR11846:SF0">
    <property type="entry name" value="ADENYLOSUCCINATE SYNTHETASE"/>
    <property type="match status" value="1"/>
</dbReference>
<dbReference type="InterPro" id="IPR042110">
    <property type="entry name" value="Adenylosuccinate_synth_dom2"/>
</dbReference>
<dbReference type="Gene3D" id="3.40.440.10">
    <property type="entry name" value="Adenylosuccinate Synthetase, subunit A, domain 1"/>
    <property type="match status" value="1"/>
</dbReference>
<evidence type="ECO:0000256" key="9">
    <source>
        <dbReference type="HAMAP-Rule" id="MF_03125"/>
    </source>
</evidence>
<dbReference type="GO" id="GO:0004019">
    <property type="term" value="F:adenylosuccinate synthase activity"/>
    <property type="evidence" value="ECO:0007669"/>
    <property type="project" value="UniProtKB-UniRule"/>
</dbReference>
<dbReference type="SMART" id="SM00788">
    <property type="entry name" value="Adenylsucc_synt"/>
    <property type="match status" value="1"/>
</dbReference>
<dbReference type="NCBIfam" id="NF002223">
    <property type="entry name" value="PRK01117.1"/>
    <property type="match status" value="1"/>
</dbReference>
<dbReference type="SUPFAM" id="SSF52540">
    <property type="entry name" value="P-loop containing nucleoside triphosphate hydrolases"/>
    <property type="match status" value="1"/>
</dbReference>
<dbReference type="GO" id="GO:0009507">
    <property type="term" value="C:chloroplast"/>
    <property type="evidence" value="ECO:0007669"/>
    <property type="project" value="UniProtKB-SubCell"/>
</dbReference>
<dbReference type="Proteomes" id="UP001190700">
    <property type="component" value="Unassembled WGS sequence"/>
</dbReference>
<evidence type="ECO:0000256" key="10">
    <source>
        <dbReference type="PROSITE-ProRule" id="PRU10134"/>
    </source>
</evidence>
<dbReference type="EC" id="6.3.4.4" evidence="9"/>
<keyword evidence="9" id="KW-0150">Chloroplast</keyword>
<feature type="binding site" evidence="9">
    <location>
        <position position="387"/>
    </location>
    <ligand>
        <name>IMP</name>
        <dbReference type="ChEBI" id="CHEBI:58053"/>
    </ligand>
</feature>
<feature type="binding site" evidence="9">
    <location>
        <begin position="125"/>
        <end position="128"/>
    </location>
    <ligand>
        <name>IMP</name>
        <dbReference type="ChEBI" id="CHEBI:58053"/>
    </ligand>
</feature>
<feature type="active site" description="Proton donor" evidence="9">
    <location>
        <position position="128"/>
    </location>
</feature>
<evidence type="ECO:0000256" key="3">
    <source>
        <dbReference type="ARBA" id="ARBA00022723"/>
    </source>
</evidence>
<comment type="function">
    <text evidence="9">Plays an important role in the de novo pathway and in the salvage pathway of purine nucleotide biosynthesis. Catalyzes the first commited step in the biosynthesis of AMP from IMP.</text>
</comment>
<dbReference type="PANTHER" id="PTHR11846">
    <property type="entry name" value="ADENYLOSUCCINATE SYNTHETASE"/>
    <property type="match status" value="1"/>
</dbReference>
<protein>
    <recommendedName>
        <fullName evidence="9">Adenylosuccinate synthetase, chloroplastic</fullName>
        <shortName evidence="9">AMPSase</shortName>
        <shortName evidence="9">AdSS</shortName>
        <ecNumber evidence="9">6.3.4.4</ecNumber>
    </recommendedName>
    <alternativeName>
        <fullName evidence="9">IMP--aspartate ligase</fullName>
    </alternativeName>
</protein>
<feature type="binding site" evidence="9">
    <location>
        <position position="100"/>
    </location>
    <ligand>
        <name>Mg(2+)</name>
        <dbReference type="ChEBI" id="CHEBI:18420"/>
    </ligand>
</feature>
<gene>
    <name evidence="9" type="primary">PURA</name>
    <name evidence="12" type="ORF">CYMTET_6263</name>
</gene>
<accession>A0AAE0GXU9</accession>
<comment type="caution">
    <text evidence="12">The sequence shown here is derived from an EMBL/GenBank/DDBJ whole genome shotgun (WGS) entry which is preliminary data.</text>
</comment>
<keyword evidence="9" id="KW-0934">Plastid</keyword>
<comment type="cofactor">
    <cofactor evidence="9">
        <name>Mg(2+)</name>
        <dbReference type="ChEBI" id="CHEBI:18420"/>
    </cofactor>
    <text evidence="9">Binds 1 Mg(2+) ion per subunit.</text>
</comment>
<feature type="binding site" evidence="9">
    <location>
        <begin position="99"/>
        <end position="105"/>
    </location>
    <ligand>
        <name>GTP</name>
        <dbReference type="ChEBI" id="CHEBI:37565"/>
    </ligand>
</feature>
<comment type="catalytic activity">
    <reaction evidence="8 9 11">
        <text>IMP + L-aspartate + GTP = N(6)-(1,2-dicarboxyethyl)-AMP + GDP + phosphate + 2 H(+)</text>
        <dbReference type="Rhea" id="RHEA:15753"/>
        <dbReference type="ChEBI" id="CHEBI:15378"/>
        <dbReference type="ChEBI" id="CHEBI:29991"/>
        <dbReference type="ChEBI" id="CHEBI:37565"/>
        <dbReference type="ChEBI" id="CHEBI:43474"/>
        <dbReference type="ChEBI" id="CHEBI:57567"/>
        <dbReference type="ChEBI" id="CHEBI:58053"/>
        <dbReference type="ChEBI" id="CHEBI:58189"/>
        <dbReference type="EC" id="6.3.4.4"/>
    </reaction>
</comment>
<keyword evidence="7 9" id="KW-0342">GTP-binding</keyword>
<dbReference type="InterPro" id="IPR027417">
    <property type="entry name" value="P-loop_NTPase"/>
</dbReference>
<dbReference type="AlphaFoldDB" id="A0AAE0GXU9"/>
<dbReference type="Gene3D" id="3.90.170.10">
    <property type="entry name" value="Adenylosuccinate Synthetase, subunit A, domain 3"/>
    <property type="match status" value="1"/>
</dbReference>
<feature type="binding site" evidence="9">
    <location>
        <begin position="498"/>
        <end position="500"/>
    </location>
    <ligand>
        <name>GTP</name>
        <dbReference type="ChEBI" id="CHEBI:37565"/>
    </ligand>
</feature>
<dbReference type="EMBL" id="LGRX02001438">
    <property type="protein sequence ID" value="KAK3286168.1"/>
    <property type="molecule type" value="Genomic_DNA"/>
</dbReference>
<dbReference type="GO" id="GO:0044208">
    <property type="term" value="P:'de novo' AMP biosynthetic process"/>
    <property type="evidence" value="ECO:0007669"/>
    <property type="project" value="UniProtKB-UniRule"/>
</dbReference>
<feature type="binding site" evidence="9">
    <location>
        <position position="308"/>
    </location>
    <ligand>
        <name>IMP</name>
        <dbReference type="ChEBI" id="CHEBI:58053"/>
    </ligand>
</feature>
<keyword evidence="2 9" id="KW-0436">Ligase</keyword>
<dbReference type="NCBIfam" id="TIGR00184">
    <property type="entry name" value="purA"/>
    <property type="match status" value="1"/>
</dbReference>
<keyword evidence="5 9" id="KW-0658">Purine biosynthesis</keyword>
<evidence type="ECO:0000256" key="7">
    <source>
        <dbReference type="ARBA" id="ARBA00023134"/>
    </source>
</evidence>
<dbReference type="GO" id="GO:0046040">
    <property type="term" value="P:IMP metabolic process"/>
    <property type="evidence" value="ECO:0007669"/>
    <property type="project" value="TreeGrafter"/>
</dbReference>
<dbReference type="InterPro" id="IPR018220">
    <property type="entry name" value="Adenylosuccin_syn_GTP-bd"/>
</dbReference>
<feature type="binding site" evidence="9">
    <location>
        <position position="127"/>
    </location>
    <ligand>
        <name>Mg(2+)</name>
        <dbReference type="ChEBI" id="CHEBI:18420"/>
    </ligand>
</feature>
<evidence type="ECO:0000313" key="13">
    <source>
        <dbReference type="Proteomes" id="UP001190700"/>
    </source>
</evidence>
<keyword evidence="4 9" id="KW-0547">Nucleotide-binding</keyword>
<feature type="binding site" evidence="9">
    <location>
        <begin position="415"/>
        <end position="417"/>
    </location>
    <ligand>
        <name>GTP</name>
        <dbReference type="ChEBI" id="CHEBI:37565"/>
    </ligand>
</feature>